<proteinExistence type="predicted"/>
<dbReference type="SUPFAM" id="SSF56112">
    <property type="entry name" value="Protein kinase-like (PK-like)"/>
    <property type="match status" value="1"/>
</dbReference>
<evidence type="ECO:0000256" key="3">
    <source>
        <dbReference type="SAM" id="MobiDB-lite"/>
    </source>
</evidence>
<dbReference type="InterPro" id="IPR000719">
    <property type="entry name" value="Prot_kinase_dom"/>
</dbReference>
<dbReference type="PANTHER" id="PTHR24418">
    <property type="entry name" value="TYROSINE-PROTEIN KINASE"/>
    <property type="match status" value="1"/>
</dbReference>
<evidence type="ECO:0000313" key="5">
    <source>
        <dbReference type="EMBL" id="CAJ1397488.1"/>
    </source>
</evidence>
<dbReference type="EMBL" id="CAUJNA010003267">
    <property type="protein sequence ID" value="CAJ1397488.1"/>
    <property type="molecule type" value="Genomic_DNA"/>
</dbReference>
<dbReference type="InterPro" id="IPR011009">
    <property type="entry name" value="Kinase-like_dom_sf"/>
</dbReference>
<protein>
    <recommendedName>
        <fullName evidence="4">Protein kinase domain-containing protein</fullName>
    </recommendedName>
</protein>
<dbReference type="GO" id="GO:0004672">
    <property type="term" value="F:protein kinase activity"/>
    <property type="evidence" value="ECO:0007669"/>
    <property type="project" value="InterPro"/>
</dbReference>
<dbReference type="GO" id="GO:0005524">
    <property type="term" value="F:ATP binding"/>
    <property type="evidence" value="ECO:0007669"/>
    <property type="project" value="UniProtKB-KW"/>
</dbReference>
<evidence type="ECO:0000313" key="6">
    <source>
        <dbReference type="Proteomes" id="UP001178507"/>
    </source>
</evidence>
<dbReference type="InterPro" id="IPR001245">
    <property type="entry name" value="Ser-Thr/Tyr_kinase_cat_dom"/>
</dbReference>
<dbReference type="Gene3D" id="1.10.510.10">
    <property type="entry name" value="Transferase(Phosphotransferase) domain 1"/>
    <property type="match status" value="1"/>
</dbReference>
<reference evidence="5" key="1">
    <citation type="submission" date="2023-08" db="EMBL/GenBank/DDBJ databases">
        <authorList>
            <person name="Chen Y."/>
            <person name="Shah S."/>
            <person name="Dougan E. K."/>
            <person name="Thang M."/>
            <person name="Chan C."/>
        </authorList>
    </citation>
    <scope>NUCLEOTIDE SEQUENCE</scope>
</reference>
<dbReference type="Pfam" id="PF07714">
    <property type="entry name" value="PK_Tyr_Ser-Thr"/>
    <property type="match status" value="1"/>
</dbReference>
<accession>A0AA36J0T0</accession>
<dbReference type="PROSITE" id="PS50011">
    <property type="entry name" value="PROTEIN_KINASE_DOM"/>
    <property type="match status" value="1"/>
</dbReference>
<name>A0AA36J0T0_9DINO</name>
<keyword evidence="1" id="KW-0547">Nucleotide-binding</keyword>
<comment type="caution">
    <text evidence="5">The sequence shown here is derived from an EMBL/GenBank/DDBJ whole genome shotgun (WGS) entry which is preliminary data.</text>
</comment>
<evidence type="ECO:0000259" key="4">
    <source>
        <dbReference type="PROSITE" id="PS50011"/>
    </source>
</evidence>
<dbReference type="AlphaFoldDB" id="A0AA36J0T0"/>
<organism evidence="5 6">
    <name type="scientific">Effrenium voratum</name>
    <dbReference type="NCBI Taxonomy" id="2562239"/>
    <lineage>
        <taxon>Eukaryota</taxon>
        <taxon>Sar</taxon>
        <taxon>Alveolata</taxon>
        <taxon>Dinophyceae</taxon>
        <taxon>Suessiales</taxon>
        <taxon>Symbiodiniaceae</taxon>
        <taxon>Effrenium</taxon>
    </lineage>
</organism>
<dbReference type="InterPro" id="IPR050198">
    <property type="entry name" value="Non-receptor_tyrosine_kinases"/>
</dbReference>
<keyword evidence="6" id="KW-1185">Reference proteome</keyword>
<gene>
    <name evidence="5" type="ORF">EVOR1521_LOCUS21493</name>
</gene>
<dbReference type="Proteomes" id="UP001178507">
    <property type="component" value="Unassembled WGS sequence"/>
</dbReference>
<keyword evidence="2" id="KW-0067">ATP-binding</keyword>
<feature type="domain" description="Protein kinase" evidence="4">
    <location>
        <begin position="4"/>
        <end position="289"/>
    </location>
</feature>
<feature type="region of interest" description="Disordered" evidence="3">
    <location>
        <begin position="293"/>
        <end position="326"/>
    </location>
</feature>
<evidence type="ECO:0000256" key="2">
    <source>
        <dbReference type="ARBA" id="ARBA00022840"/>
    </source>
</evidence>
<evidence type="ECO:0000256" key="1">
    <source>
        <dbReference type="ARBA" id="ARBA00022741"/>
    </source>
</evidence>
<sequence>MEALTVGEEIGKGRFKTVNRGVLKAYAVNDGDNSDRDIVVIRYAKGNAENSNELQVLNRLALLSHTAENIPKVYGAAEQGRDLVLVQELAAFGCLKSVVSDPHELWTPQHGLHTARQICSGMHALEVARVAHADLACRNILVKHMGADPASICVKVTDFGLSVMIDEGMDHKIRKQPSATRWVSPETVALQKLSLRADVWSTGAMLWEIFANGNVPWVNWPKRVPLAEKLRAMVEKPNSEEAAFDPRAEFPAQEGYPEEAHEALLSCLQVDEYARPKFNDLANRYEEVILEASRGEAASPEATDETTSPLSLASEDASTEAKTPRTPKLLGREADQGAIRKGQVGLSQDVLTLITQQKEMLELLHEEFKEIRSQSAPRSRISSVGTPQREQLIPLEDGKPVKPAHVMAMTGTPGAWTLRSLVGPDLMKKQEFKEKDDAWQAFIYCSDTNQPCSLLDPSGETRASSGWTDASQFERVQQAVLEGFAAPKEGQAPGAYGHQGYATPPAPVFAMSAPQLPQLLSSMPQSMSMKQLPSQLPAFMSPQLTPTLSTRQLPAFMSPPHEPRVIRG</sequence>
<dbReference type="PRINTS" id="PR00109">
    <property type="entry name" value="TYRKINASE"/>
</dbReference>